<organism evidence="4 5">
    <name type="scientific">Psychroserpens ponticola</name>
    <dbReference type="NCBI Taxonomy" id="2932268"/>
    <lineage>
        <taxon>Bacteria</taxon>
        <taxon>Pseudomonadati</taxon>
        <taxon>Bacteroidota</taxon>
        <taxon>Flavobacteriia</taxon>
        <taxon>Flavobacteriales</taxon>
        <taxon>Flavobacteriaceae</taxon>
        <taxon>Psychroserpens</taxon>
    </lineage>
</organism>
<keyword evidence="1 2" id="KW-0732">Signal</keyword>
<dbReference type="InterPro" id="IPR045474">
    <property type="entry name" value="GEVED"/>
</dbReference>
<evidence type="ECO:0000313" key="4">
    <source>
        <dbReference type="EMBL" id="WCO01152.1"/>
    </source>
</evidence>
<dbReference type="Pfam" id="PF23759">
    <property type="entry name" value="GBD_T9SS_assoc"/>
    <property type="match status" value="4"/>
</dbReference>
<proteinExistence type="predicted"/>
<evidence type="ECO:0000313" key="5">
    <source>
        <dbReference type="Proteomes" id="UP001202717"/>
    </source>
</evidence>
<name>A0ABY7RVM6_9FLAO</name>
<dbReference type="InterPro" id="IPR056600">
    <property type="entry name" value="GBD_T9SS_assoc"/>
</dbReference>
<dbReference type="Proteomes" id="UP001202717">
    <property type="component" value="Chromosome"/>
</dbReference>
<sequence>MKKFTLLLLAMLAFCWQSQAQFTFPTEGPLNVVSGTPEEIGLNTVGNTAGVTAAEYDSFELTVTWTAGGGGPWSSEAEALITTSAGSVDVDGPSSGGANDGTTTTLTFIGNFPANYNPSVNGLLGVAFDTSYGGSDMDLTDIVMVLYEAPTCDVVSGITIDAFTDTTADVSWTASITGETAWEIAFQGSGAGAPAAAGDPATSVYNKTGLTESTTYDVYVRADCTGGDYGDWVGPVSFTTPASPVSITCPGPDLNETYCYSNNDETEFKYVSSDGSNLRVTFNAGDTEDTYDELIILDSDGVTELYNGYGASGDLTGVSATSSGDSITVKVSSDGSTTECSTGADWDWDIECLACTPSIVDTITVIEDCGSGTFDVEVTFSSLGDALFIVGTSEPYPFESVVPGTFTYTLSGYISGTDADLSINHSSPVCDYDLATQTYNCPPDNDLCADATAIACNDTLTGQSTISATGASATSCDGSIGNDVWYQYTGDDSDVTITVNATVEEAQIGVFTSTDGACSGITLGSCSDSSAGSGGNPVSVTFAADVGTEYFIQVGNWINGDPGLEFEISATCIPYPTTAPDCPATYTATPDATCGSLETTLAWDASTPVVADGYYLTVGTTMGGNDIIDNVDLGNVLTTTVSSQTVNTQYYYTISPYNDFGTAVCAEQTYTTIAAGCYCTSEPTSNDNNGISNVTIDATSFPTGDVTYFDHSGTPVDFSQGLTAPVSITFETGYAYGTNIWIDFNDDYILDPSELVFSGESLSTNPTTFDASFPMPVSATLGTHKMRIGTAYSGQDTPNACYNGSYGVTLDFDVNIVAPSCTAIAINSSTIVENCGAGTFDVVIDVASIGAATFKDDAVNGSEAIVAGINTYTYNLGEVPDITILHSDIACNLALGTFQYDDCPTLVDCAGGTPVNTTFCYTNNDETMFAYQSSDASSLKVTFNAGDTENNYDELIILDSDGVTELYNGYGAAGDLTGVTANSTGDIIYVKVSSDGSSTSCSFGDDWDWDVECLACTPGVVDTTVISDTCGGTDEFTVTVNLTTVNDATGVSDGTNTYAFTGSTAVAGPYPVGTTETLTLLHTDVSCDSSLGDFTYVCPPANDACANAIALTVNPDFACGTVTSGDLYGATADGESEATCAGAENDDVWYTFVATSTAHRIELSNISGTPTDMYHSLWEGACGTLTNLVCSDGNTSNPTGLTIGNTYTVRVNSYSGNAGATTTFDICIGTPPPPPANDECIDAIALTVNPDYACGTVTAGTIQSATASGEDEATCSGAETDDVWYTFVATATTHRIEIQNVTPYTDMYHSLWEGACGTLTNVDCTDSNTSNPTGLTIGNTYTLRVNSYGTSSSSSTFDICISTAPPAPANDECADAIALTVNPDYDCGTVTAGSIAGATASGESEATCSGTENDDVWYTFVATHTEHRVELSNVTGTPTDLYHSVWEGACGTLTNLTCSDSDTSTTSGLTIGNTYTVRVNSYSSNSGAFTSFDICIGSQPPPPANDTCAGAVVVTPGAYGSCTTTSFDNEFATYSGALGSCESFDVGTEQDVWFTFSTDAVSTSINVEVTDGTPGNLDMSVYDACAGTEVACAATLTAGLNTLTGLTPSTTYWLQVWTESTTSGAYDLCFSYPPLCTPVDVTSSTVVENCGAQQFSIEIVVADEGSAGSVFDDGTATTPVVSGTTTLGPYNFGDNITVNITAVDSNCDGSLGTFNSTCPPPNDDFANAIALNCGDTVFGDTTTATLDEDDAPDATGFNADTDSPNMWYSFYGTGETLDLDTCLDGTDFDTEILVFTGTSGNLTLEASGYDDCNGTNSDYLAQASLVTSPGIQYWISVEGYNVGSIGAFEMSVTCSGTAAFVYNNGWVDGSNPIGTTTTNDIVIASGDVNLTANTGCNTFTVLPGAGVTVDAGVTLTPTAGLLLDSNSTSYSSLILDGTVTGTMTYERHVNINASSGTTTGSNDLVSAPLTGQPFNTFAAANPNILTNAGGTLYLFGPFEKVTGQYVTWADTETSTLDPGVGYRAGSVDNDTFTFTGTANNGVVTNDLVNAGSNNAIWNLVGNPYPSYLNVWDFLAHDLGDGTTNIQLFDTGTEAIYGYDGSHGNGWTIYNYATTLPSTVIAPGQGFMVSANAAQTAGYDLEFSPDMRRTGSSDDFIVGRNAQLTYVKLDLSTANKSYGTDIYFNNNASSGFDAGYDAAIWGETAPDFAIYSHLIEENNGKAMALQAVDHTDLSDISIPLGVNANQDEELRFSISEITLPASVNVYLEDRVKNTITLLNNADYVINPSAALSGTGRFFLRTSQGALTTIDNSISKLDIYTLKASDELVISGELLSDNTMLNVFDIQGRLVLSTKLDDTILENRINVSSINSGVYIVTVQNNSQEETKKVIID</sequence>
<dbReference type="Gene3D" id="2.60.120.380">
    <property type="match status" value="1"/>
</dbReference>
<evidence type="ECO:0000259" key="3">
    <source>
        <dbReference type="PROSITE" id="PS50853"/>
    </source>
</evidence>
<protein>
    <submittedName>
        <fullName evidence="4">T9SS type A sorting domain-containing protein</fullName>
    </submittedName>
</protein>
<accession>A0ABY7RVM6</accession>
<evidence type="ECO:0000256" key="1">
    <source>
        <dbReference type="ARBA" id="ARBA00022729"/>
    </source>
</evidence>
<evidence type="ECO:0000256" key="2">
    <source>
        <dbReference type="SAM" id="SignalP"/>
    </source>
</evidence>
<dbReference type="Pfam" id="PF20009">
    <property type="entry name" value="GEVED"/>
    <property type="match status" value="1"/>
</dbReference>
<dbReference type="Gene3D" id="2.60.40.10">
    <property type="entry name" value="Immunoglobulins"/>
    <property type="match status" value="1"/>
</dbReference>
<dbReference type="RefSeq" id="WP_272792382.1">
    <property type="nucleotide sequence ID" value="NZ_CP116221.1"/>
</dbReference>
<feature type="domain" description="Fibronectin type-III" evidence="3">
    <location>
        <begin position="154"/>
        <end position="243"/>
    </location>
</feature>
<dbReference type="SUPFAM" id="SSF49265">
    <property type="entry name" value="Fibronectin type III"/>
    <property type="match status" value="1"/>
</dbReference>
<dbReference type="PROSITE" id="PS50853">
    <property type="entry name" value="FN3"/>
    <property type="match status" value="1"/>
</dbReference>
<dbReference type="InterPro" id="IPR036116">
    <property type="entry name" value="FN3_sf"/>
</dbReference>
<reference evidence="4 5" key="1">
    <citation type="submission" date="2023-01" db="EMBL/GenBank/DDBJ databases">
        <title>Psychroserpens ponticola sp. nov., isolated from seawater.</title>
        <authorList>
            <person name="Kristyanto S."/>
            <person name="Jung J."/>
            <person name="Kim J.M."/>
            <person name="Jeon C.O."/>
        </authorList>
    </citation>
    <scope>NUCLEOTIDE SEQUENCE [LARGE SCALE GENOMIC DNA]</scope>
    <source>
        <strain evidence="4 5">MSW6</strain>
    </source>
</reference>
<gene>
    <name evidence="4" type="ORF">MUN68_013895</name>
</gene>
<feature type="signal peptide" evidence="2">
    <location>
        <begin position="1"/>
        <end position="20"/>
    </location>
</feature>
<dbReference type="NCBIfam" id="TIGR04183">
    <property type="entry name" value="Por_Secre_tail"/>
    <property type="match status" value="1"/>
</dbReference>
<keyword evidence="5" id="KW-1185">Reference proteome</keyword>
<dbReference type="InterPro" id="IPR003961">
    <property type="entry name" value="FN3_dom"/>
</dbReference>
<dbReference type="Pfam" id="PF18962">
    <property type="entry name" value="Por_Secre_tail"/>
    <property type="match status" value="1"/>
</dbReference>
<feature type="chain" id="PRO_5046172926" evidence="2">
    <location>
        <begin position="21"/>
        <end position="2391"/>
    </location>
</feature>
<dbReference type="EMBL" id="CP116221">
    <property type="protein sequence ID" value="WCO01152.1"/>
    <property type="molecule type" value="Genomic_DNA"/>
</dbReference>
<dbReference type="InterPro" id="IPR026444">
    <property type="entry name" value="Secre_tail"/>
</dbReference>
<dbReference type="InterPro" id="IPR013783">
    <property type="entry name" value="Ig-like_fold"/>
</dbReference>